<feature type="domain" description="Major facilitator superfamily (MFS) profile" evidence="8">
    <location>
        <begin position="148"/>
        <end position="378"/>
    </location>
</feature>
<dbReference type="CDD" id="cd06173">
    <property type="entry name" value="MFS_MefA_like"/>
    <property type="match status" value="1"/>
</dbReference>
<reference evidence="9 10" key="1">
    <citation type="journal article" date="2016" name="Nat. Commun.">
        <title>Thousands of microbial genomes shed light on interconnected biogeochemical processes in an aquifer system.</title>
        <authorList>
            <person name="Anantharaman K."/>
            <person name="Brown C.T."/>
            <person name="Hug L.A."/>
            <person name="Sharon I."/>
            <person name="Castelle C.J."/>
            <person name="Probst A.J."/>
            <person name="Thomas B.C."/>
            <person name="Singh A."/>
            <person name="Wilkins M.J."/>
            <person name="Karaoz U."/>
            <person name="Brodie E.L."/>
            <person name="Williams K.H."/>
            <person name="Hubbard S.S."/>
            <person name="Banfield J.F."/>
        </authorList>
    </citation>
    <scope>NUCLEOTIDE SEQUENCE [LARGE SCALE GENOMIC DNA]</scope>
</reference>
<feature type="transmembrane region" description="Helical" evidence="7">
    <location>
        <begin position="202"/>
        <end position="223"/>
    </location>
</feature>
<feature type="transmembrane region" description="Helical" evidence="7">
    <location>
        <begin position="349"/>
        <end position="372"/>
    </location>
</feature>
<dbReference type="AlphaFoldDB" id="A0A1F4TR04"/>
<dbReference type="EMBL" id="MEUI01000008">
    <property type="protein sequence ID" value="OGC35096.1"/>
    <property type="molecule type" value="Genomic_DNA"/>
</dbReference>
<evidence type="ECO:0000256" key="6">
    <source>
        <dbReference type="ARBA" id="ARBA00023136"/>
    </source>
</evidence>
<dbReference type="PROSITE" id="PS50850">
    <property type="entry name" value="MFS"/>
    <property type="match status" value="1"/>
</dbReference>
<accession>A0A1F4TR04</accession>
<feature type="transmembrane region" description="Helical" evidence="7">
    <location>
        <begin position="29"/>
        <end position="49"/>
    </location>
</feature>
<dbReference type="PANTHER" id="PTHR43266">
    <property type="entry name" value="MACROLIDE-EFFLUX PROTEIN"/>
    <property type="match status" value="1"/>
</dbReference>
<keyword evidence="6 7" id="KW-0472">Membrane</keyword>
<keyword evidence="5 7" id="KW-1133">Transmembrane helix</keyword>
<feature type="transmembrane region" description="Helical" evidence="7">
    <location>
        <begin position="235"/>
        <end position="253"/>
    </location>
</feature>
<keyword evidence="3" id="KW-1003">Cell membrane</keyword>
<evidence type="ECO:0000256" key="7">
    <source>
        <dbReference type="SAM" id="Phobius"/>
    </source>
</evidence>
<dbReference type="InterPro" id="IPR020846">
    <property type="entry name" value="MFS_dom"/>
</dbReference>
<protein>
    <recommendedName>
        <fullName evidence="8">Major facilitator superfamily (MFS) profile domain-containing protein</fullName>
    </recommendedName>
</protein>
<evidence type="ECO:0000259" key="8">
    <source>
        <dbReference type="PROSITE" id="PS50850"/>
    </source>
</evidence>
<dbReference type="InterPro" id="IPR036259">
    <property type="entry name" value="MFS_trans_sf"/>
</dbReference>
<feature type="transmembrane region" description="Helical" evidence="7">
    <location>
        <begin position="119"/>
        <end position="139"/>
    </location>
</feature>
<dbReference type="InterPro" id="IPR011701">
    <property type="entry name" value="MFS"/>
</dbReference>
<proteinExistence type="predicted"/>
<evidence type="ECO:0000256" key="2">
    <source>
        <dbReference type="ARBA" id="ARBA00022448"/>
    </source>
</evidence>
<feature type="transmembrane region" description="Helical" evidence="7">
    <location>
        <begin position="265"/>
        <end position="281"/>
    </location>
</feature>
<dbReference type="Gene3D" id="1.20.1250.20">
    <property type="entry name" value="MFS general substrate transporter like domains"/>
    <property type="match status" value="2"/>
</dbReference>
<evidence type="ECO:0000256" key="3">
    <source>
        <dbReference type="ARBA" id="ARBA00022475"/>
    </source>
</evidence>
<gene>
    <name evidence="9" type="ORF">A2462_06020</name>
</gene>
<feature type="transmembrane region" description="Helical" evidence="7">
    <location>
        <begin position="287"/>
        <end position="311"/>
    </location>
</feature>
<dbReference type="PANTHER" id="PTHR43266:SF2">
    <property type="entry name" value="MAJOR FACILITATOR SUPERFAMILY (MFS) PROFILE DOMAIN-CONTAINING PROTEIN"/>
    <property type="match status" value="1"/>
</dbReference>
<evidence type="ECO:0000313" key="9">
    <source>
        <dbReference type="EMBL" id="OGC35096.1"/>
    </source>
</evidence>
<feature type="transmembrane region" description="Helical" evidence="7">
    <location>
        <begin position="79"/>
        <end position="98"/>
    </location>
</feature>
<evidence type="ECO:0000313" key="10">
    <source>
        <dbReference type="Proteomes" id="UP000177309"/>
    </source>
</evidence>
<feature type="transmembrane region" description="Helical" evidence="7">
    <location>
        <begin position="145"/>
        <end position="168"/>
    </location>
</feature>
<keyword evidence="4 7" id="KW-0812">Transmembrane</keyword>
<evidence type="ECO:0000256" key="4">
    <source>
        <dbReference type="ARBA" id="ARBA00022692"/>
    </source>
</evidence>
<evidence type="ECO:0000256" key="1">
    <source>
        <dbReference type="ARBA" id="ARBA00004651"/>
    </source>
</evidence>
<feature type="transmembrane region" description="Helical" evidence="7">
    <location>
        <begin position="323"/>
        <end position="343"/>
    </location>
</feature>
<dbReference type="SUPFAM" id="SSF103473">
    <property type="entry name" value="MFS general substrate transporter"/>
    <property type="match status" value="1"/>
</dbReference>
<dbReference type="PRINTS" id="PR00173">
    <property type="entry name" value="EDTRNSPORT"/>
</dbReference>
<dbReference type="GO" id="GO:0022857">
    <property type="term" value="F:transmembrane transporter activity"/>
    <property type="evidence" value="ECO:0007669"/>
    <property type="project" value="InterPro"/>
</dbReference>
<name>A0A1F4TR04_UNCSA</name>
<sequence length="378" mass="41482">MSQIADRFLLYILLILVYKLTKSNLGVSIPLLIFGFSAVLFGPSAGVFVDRWNKKHVMVISNLLRGGLTLLIIPFMNHSLIVVFIISFLIFTISQFFAPAETSSIRLLVEKRDLIAANSLFMMTLMTASIIGIGLAAPLTNFFGITYVLIVAAFLHLLSTLATLLISLEHRERQMALGFISLFKELLTGFEFIRRKAVIRGALIKLFFSTSVLAAVCMLSVSFSEKILGIGAANFGYLIFSTGIGMVIGGLFLGRFGHHFKRNRLAHIGFLLAGLALITLSQTQNIWLVFIAIFFLGTGNAFIVTPLQTILHEKVPKVVQGRVFGVQNMFINSAFTFPVVILGEIADLVGLHTIIASLGVLVLLTGLLDTIVNRNQTD</sequence>
<dbReference type="Pfam" id="PF07690">
    <property type="entry name" value="MFS_1"/>
    <property type="match status" value="1"/>
</dbReference>
<keyword evidence="2" id="KW-0813">Transport</keyword>
<comment type="subcellular location">
    <subcellularLocation>
        <location evidence="1">Cell membrane</location>
        <topology evidence="1">Multi-pass membrane protein</topology>
    </subcellularLocation>
</comment>
<organism evidence="9 10">
    <name type="scientific">candidate division WOR-1 bacterium RIFOXYC2_FULL_41_25</name>
    <dbReference type="NCBI Taxonomy" id="1802586"/>
    <lineage>
        <taxon>Bacteria</taxon>
        <taxon>Bacillati</taxon>
        <taxon>Saganbacteria</taxon>
    </lineage>
</organism>
<dbReference type="Proteomes" id="UP000177309">
    <property type="component" value="Unassembled WGS sequence"/>
</dbReference>
<comment type="caution">
    <text evidence="9">The sequence shown here is derived from an EMBL/GenBank/DDBJ whole genome shotgun (WGS) entry which is preliminary data.</text>
</comment>
<dbReference type="GO" id="GO:0005886">
    <property type="term" value="C:plasma membrane"/>
    <property type="evidence" value="ECO:0007669"/>
    <property type="project" value="UniProtKB-SubCell"/>
</dbReference>
<evidence type="ECO:0000256" key="5">
    <source>
        <dbReference type="ARBA" id="ARBA00022989"/>
    </source>
</evidence>